<proteinExistence type="predicted"/>
<sequence>MEAVLTLAKPRSWKECLVGTRLRVEGKAVTMDSFDDDEDFELLDVDAVRSLVNGIPSINFFERTFRLMHIENDYCLTKIQNPKDFE</sequence>
<reference evidence="1 2" key="1">
    <citation type="journal article" date="2019" name="Genome Biol. Evol.">
        <title>Insights into the evolution of the New World diploid cottons (Gossypium, subgenus Houzingenia) based on genome sequencing.</title>
        <authorList>
            <person name="Grover C.E."/>
            <person name="Arick M.A. 2nd"/>
            <person name="Thrash A."/>
            <person name="Conover J.L."/>
            <person name="Sanders W.S."/>
            <person name="Peterson D.G."/>
            <person name="Frelichowski J.E."/>
            <person name="Scheffler J.A."/>
            <person name="Scheffler B.E."/>
            <person name="Wendel J.F."/>
        </authorList>
    </citation>
    <scope>NUCLEOTIDE SEQUENCE [LARGE SCALE GENOMIC DNA]</scope>
    <source>
        <strain evidence="1">1</strain>
        <tissue evidence="1">Leaf</tissue>
    </source>
</reference>
<gene>
    <name evidence="1" type="ORF">Goshw_008905</name>
</gene>
<organism evidence="1 2">
    <name type="scientific">Gossypium schwendimanii</name>
    <name type="common">Cotton</name>
    <dbReference type="NCBI Taxonomy" id="34291"/>
    <lineage>
        <taxon>Eukaryota</taxon>
        <taxon>Viridiplantae</taxon>
        <taxon>Streptophyta</taxon>
        <taxon>Embryophyta</taxon>
        <taxon>Tracheophyta</taxon>
        <taxon>Spermatophyta</taxon>
        <taxon>Magnoliopsida</taxon>
        <taxon>eudicotyledons</taxon>
        <taxon>Gunneridae</taxon>
        <taxon>Pentapetalae</taxon>
        <taxon>rosids</taxon>
        <taxon>malvids</taxon>
        <taxon>Malvales</taxon>
        <taxon>Malvaceae</taxon>
        <taxon>Malvoideae</taxon>
        <taxon>Gossypium</taxon>
    </lineage>
</organism>
<dbReference type="Proteomes" id="UP000593576">
    <property type="component" value="Unassembled WGS sequence"/>
</dbReference>
<keyword evidence="2" id="KW-1185">Reference proteome</keyword>
<comment type="caution">
    <text evidence="1">The sequence shown here is derived from an EMBL/GenBank/DDBJ whole genome shotgun (WGS) entry which is preliminary data.</text>
</comment>
<name>A0A7J9MZL2_GOSSC</name>
<protein>
    <submittedName>
        <fullName evidence="1">Uncharacterized protein</fullName>
    </submittedName>
</protein>
<accession>A0A7J9MZL2</accession>
<evidence type="ECO:0000313" key="2">
    <source>
        <dbReference type="Proteomes" id="UP000593576"/>
    </source>
</evidence>
<feature type="non-terminal residue" evidence="1">
    <location>
        <position position="86"/>
    </location>
</feature>
<dbReference type="EMBL" id="JABFAF010264203">
    <property type="protein sequence ID" value="MBA0876246.1"/>
    <property type="molecule type" value="Genomic_DNA"/>
</dbReference>
<evidence type="ECO:0000313" key="1">
    <source>
        <dbReference type="EMBL" id="MBA0876246.1"/>
    </source>
</evidence>
<dbReference type="AlphaFoldDB" id="A0A7J9MZL2"/>